<dbReference type="PANTHER" id="PTHR33392">
    <property type="entry name" value="POLYISOPRENYL-TEICHOIC ACID--PEPTIDOGLYCAN TEICHOIC ACID TRANSFERASE TAGU"/>
    <property type="match status" value="1"/>
</dbReference>
<evidence type="ECO:0000256" key="4">
    <source>
        <dbReference type="ARBA" id="ARBA00022989"/>
    </source>
</evidence>
<dbReference type="Gene3D" id="3.40.630.190">
    <property type="entry name" value="LCP protein"/>
    <property type="match status" value="1"/>
</dbReference>
<evidence type="ECO:0000256" key="2">
    <source>
        <dbReference type="ARBA" id="ARBA00022692"/>
    </source>
</evidence>
<evidence type="ECO:0000259" key="6">
    <source>
        <dbReference type="Pfam" id="PF03816"/>
    </source>
</evidence>
<comment type="caution">
    <text evidence="7">The sequence shown here is derived from an EMBL/GenBank/DDBJ whole genome shotgun (WGS) entry which is preliminary data.</text>
</comment>
<evidence type="ECO:0000256" key="3">
    <source>
        <dbReference type="ARBA" id="ARBA00022968"/>
    </source>
</evidence>
<keyword evidence="5" id="KW-0472">Membrane</keyword>
<evidence type="ECO:0000313" key="7">
    <source>
        <dbReference type="EMBL" id="MDV2684315.1"/>
    </source>
</evidence>
<dbReference type="Pfam" id="PF03816">
    <property type="entry name" value="LytR_cpsA_psr"/>
    <property type="match status" value="1"/>
</dbReference>
<dbReference type="NCBIfam" id="TIGR00350">
    <property type="entry name" value="lytR_cpsA_psr"/>
    <property type="match status" value="1"/>
</dbReference>
<comment type="similarity">
    <text evidence="1">Belongs to the LytR/CpsA/Psr (LCP) family.</text>
</comment>
<keyword evidence="2 5" id="KW-0812">Transmembrane</keyword>
<feature type="domain" description="Cell envelope-related transcriptional attenuator" evidence="6">
    <location>
        <begin position="93"/>
        <end position="243"/>
    </location>
</feature>
<dbReference type="InterPro" id="IPR004474">
    <property type="entry name" value="LytR_CpsA_psr"/>
</dbReference>
<keyword evidence="3" id="KW-0735">Signal-anchor</keyword>
<sequence length="339" mass="37856">MAQSRLRRRKSRNSRMKRGLKIFVFIGLFSFLIAGAAVTYFAFQLANATSSAQQELERGEKSDRRTEAVNPTKDNISILFLGVDDRDGSLVGRTDAMLLATFNRSDSSIKILSIPRDSLVTIPGRANRDKINHAHAFGGLDLTVDTVEELLDIPIDYYLKLNFNAFIEIVDAFGGVEIDVPFTFSEQDSFGNHGAVTLNEGTHVLNGEEALAYTRMRKNDPRGDIGRGERQQDVIQALIKKAATFSSISNYDDVFNSIGNHMTTNLSFGNMIALHNYANSIESMENLNFEGNDTRLNGIYYYELDEVSRQTISRVLRIHLGLEATTTEMTETTDTTETP</sequence>
<feature type="transmembrane region" description="Helical" evidence="5">
    <location>
        <begin position="20"/>
        <end position="43"/>
    </location>
</feature>
<keyword evidence="8" id="KW-1185">Reference proteome</keyword>
<proteinExistence type="inferred from homology"/>
<reference evidence="7 8" key="1">
    <citation type="submission" date="2023-10" db="EMBL/GenBank/DDBJ databases">
        <title>Screening of Alkalihalobacillus lindianensis BZ-TG-R113 and Its Alleviation of Salt Stress on Rapeseed Growth.</title>
        <authorList>
            <person name="Zhao B."/>
            <person name="Guo T."/>
        </authorList>
    </citation>
    <scope>NUCLEOTIDE SEQUENCE [LARGE SCALE GENOMIC DNA]</scope>
    <source>
        <strain evidence="7 8">BZ-TG-R113</strain>
    </source>
</reference>
<dbReference type="InterPro" id="IPR050922">
    <property type="entry name" value="LytR/CpsA/Psr_CW_biosynth"/>
</dbReference>
<dbReference type="EMBL" id="JAWJBA010000002">
    <property type="protein sequence ID" value="MDV2684315.1"/>
    <property type="molecule type" value="Genomic_DNA"/>
</dbReference>
<dbReference type="PANTHER" id="PTHR33392:SF3">
    <property type="entry name" value="POLYISOPRENYL-TEICHOIC ACID--PEPTIDOGLYCAN TEICHOIC ACID TRANSFERASE TAGT"/>
    <property type="match status" value="1"/>
</dbReference>
<dbReference type="RefSeq" id="WP_317121553.1">
    <property type="nucleotide sequence ID" value="NZ_JAWJBA010000002.1"/>
</dbReference>
<evidence type="ECO:0000256" key="1">
    <source>
        <dbReference type="ARBA" id="ARBA00006068"/>
    </source>
</evidence>
<evidence type="ECO:0000313" key="8">
    <source>
        <dbReference type="Proteomes" id="UP001287282"/>
    </source>
</evidence>
<dbReference type="Proteomes" id="UP001287282">
    <property type="component" value="Unassembled WGS sequence"/>
</dbReference>
<evidence type="ECO:0000256" key="5">
    <source>
        <dbReference type="SAM" id="Phobius"/>
    </source>
</evidence>
<gene>
    <name evidence="7" type="ORF">RYX56_08030</name>
</gene>
<keyword evidence="4 5" id="KW-1133">Transmembrane helix</keyword>
<protein>
    <submittedName>
        <fullName evidence="7">LCP family protein</fullName>
    </submittedName>
</protein>
<accession>A0ABU3X8W3</accession>
<name>A0ABU3X8W3_9BACI</name>
<organism evidence="7 8">
    <name type="scientific">Alkalihalophilus lindianensis</name>
    <dbReference type="NCBI Taxonomy" id="1630542"/>
    <lineage>
        <taxon>Bacteria</taxon>
        <taxon>Bacillati</taxon>
        <taxon>Bacillota</taxon>
        <taxon>Bacilli</taxon>
        <taxon>Bacillales</taxon>
        <taxon>Bacillaceae</taxon>
        <taxon>Alkalihalophilus</taxon>
    </lineage>
</organism>